<gene>
    <name evidence="6" type="ORF">KIH39_11915</name>
</gene>
<accession>A0A8E6BAY1</accession>
<reference evidence="6" key="1">
    <citation type="submission" date="2021-05" db="EMBL/GenBank/DDBJ databases">
        <title>Complete genome sequence of the cellulolytic planctomycete Telmatocola sphagniphila SP2T and characterization of the first cellulase from planctomycetes.</title>
        <authorList>
            <person name="Rakitin A.L."/>
            <person name="Beletsky A.V."/>
            <person name="Naumoff D.G."/>
            <person name="Kulichevskaya I.S."/>
            <person name="Mardanov A.V."/>
            <person name="Ravin N.V."/>
            <person name="Dedysh S.N."/>
        </authorList>
    </citation>
    <scope>NUCLEOTIDE SEQUENCE</scope>
    <source>
        <strain evidence="6">SP2T</strain>
    </source>
</reference>
<dbReference type="RefSeq" id="WP_213499698.1">
    <property type="nucleotide sequence ID" value="NZ_CP074694.1"/>
</dbReference>
<dbReference type="Pfam" id="PF07043">
    <property type="entry name" value="DUF1328"/>
    <property type="match status" value="1"/>
</dbReference>
<keyword evidence="2 5" id="KW-0812">Transmembrane</keyword>
<organism evidence="6 7">
    <name type="scientific">Telmatocola sphagniphila</name>
    <dbReference type="NCBI Taxonomy" id="1123043"/>
    <lineage>
        <taxon>Bacteria</taxon>
        <taxon>Pseudomonadati</taxon>
        <taxon>Planctomycetota</taxon>
        <taxon>Planctomycetia</taxon>
        <taxon>Gemmatales</taxon>
        <taxon>Gemmataceae</taxon>
    </lineage>
</organism>
<evidence type="ECO:0000313" key="6">
    <source>
        <dbReference type="EMBL" id="QVL34577.1"/>
    </source>
</evidence>
<dbReference type="HAMAP" id="MF_01361">
    <property type="entry name" value="UPF0391"/>
    <property type="match status" value="1"/>
</dbReference>
<dbReference type="PIRSF" id="PIRSF036466">
    <property type="entry name" value="UCP036466"/>
    <property type="match status" value="1"/>
</dbReference>
<dbReference type="EMBL" id="CP074694">
    <property type="protein sequence ID" value="QVL34577.1"/>
    <property type="molecule type" value="Genomic_DNA"/>
</dbReference>
<keyword evidence="1" id="KW-1003">Cell membrane</keyword>
<dbReference type="AlphaFoldDB" id="A0A8E6BAY1"/>
<dbReference type="InterPro" id="IPR009760">
    <property type="entry name" value="DUF1328"/>
</dbReference>
<keyword evidence="3 5" id="KW-1133">Transmembrane helix</keyword>
<dbReference type="NCBIfam" id="NF010229">
    <property type="entry name" value="PRK13682.1-4"/>
    <property type="match status" value="1"/>
</dbReference>
<protein>
    <submittedName>
        <fullName evidence="6">DUF1328 domain-containing protein</fullName>
    </submittedName>
</protein>
<dbReference type="GO" id="GO:0005886">
    <property type="term" value="C:plasma membrane"/>
    <property type="evidence" value="ECO:0007669"/>
    <property type="project" value="InterPro"/>
</dbReference>
<dbReference type="Proteomes" id="UP000676194">
    <property type="component" value="Chromosome"/>
</dbReference>
<dbReference type="KEGG" id="tsph:KIH39_11915"/>
<keyword evidence="4 5" id="KW-0472">Membrane</keyword>
<proteinExistence type="inferred from homology"/>
<evidence type="ECO:0000313" key="7">
    <source>
        <dbReference type="Proteomes" id="UP000676194"/>
    </source>
</evidence>
<name>A0A8E6BAY1_9BACT</name>
<keyword evidence="7" id="KW-1185">Reference proteome</keyword>
<feature type="transmembrane region" description="Helical" evidence="5">
    <location>
        <begin position="29"/>
        <end position="49"/>
    </location>
</feature>
<evidence type="ECO:0000256" key="4">
    <source>
        <dbReference type="ARBA" id="ARBA00023136"/>
    </source>
</evidence>
<evidence type="ECO:0000256" key="3">
    <source>
        <dbReference type="ARBA" id="ARBA00022989"/>
    </source>
</evidence>
<sequence>MLHYALLFLILALVAGAFGFGLVAGTAIVAAKYLFFAFLVLAVISLLTGRSTRAID</sequence>
<evidence type="ECO:0000256" key="2">
    <source>
        <dbReference type="ARBA" id="ARBA00022692"/>
    </source>
</evidence>
<evidence type="ECO:0000256" key="1">
    <source>
        <dbReference type="ARBA" id="ARBA00022475"/>
    </source>
</evidence>
<evidence type="ECO:0000256" key="5">
    <source>
        <dbReference type="SAM" id="Phobius"/>
    </source>
</evidence>